<dbReference type="InterPro" id="IPR036097">
    <property type="entry name" value="HisK_dim/P_sf"/>
</dbReference>
<dbReference type="SMART" id="SM00388">
    <property type="entry name" value="HisKA"/>
    <property type="match status" value="1"/>
</dbReference>
<dbReference type="RefSeq" id="WP_203770113.1">
    <property type="nucleotide sequence ID" value="NZ_BOMQ01000047.1"/>
</dbReference>
<organism evidence="10 11">
    <name type="scientific">Actinoplanes nipponensis</name>
    <dbReference type="NCBI Taxonomy" id="135950"/>
    <lineage>
        <taxon>Bacteria</taxon>
        <taxon>Bacillati</taxon>
        <taxon>Actinomycetota</taxon>
        <taxon>Actinomycetes</taxon>
        <taxon>Micromonosporales</taxon>
        <taxon>Micromonosporaceae</taxon>
        <taxon>Actinoplanes</taxon>
    </lineage>
</organism>
<dbReference type="GO" id="GO:0005886">
    <property type="term" value="C:plasma membrane"/>
    <property type="evidence" value="ECO:0007669"/>
    <property type="project" value="UniProtKB-SubCell"/>
</dbReference>
<evidence type="ECO:0000313" key="11">
    <source>
        <dbReference type="Proteomes" id="UP000647172"/>
    </source>
</evidence>
<dbReference type="Gene3D" id="1.10.287.130">
    <property type="match status" value="1"/>
</dbReference>
<evidence type="ECO:0000256" key="4">
    <source>
        <dbReference type="ARBA" id="ARBA00022679"/>
    </source>
</evidence>
<keyword evidence="4" id="KW-0808">Transferase</keyword>
<keyword evidence="5" id="KW-0547">Nucleotide-binding</keyword>
<evidence type="ECO:0000259" key="9">
    <source>
        <dbReference type="PROSITE" id="PS50109"/>
    </source>
</evidence>
<dbReference type="PROSITE" id="PS50109">
    <property type="entry name" value="HIS_KIN"/>
    <property type="match status" value="1"/>
</dbReference>
<dbReference type="InterPro" id="IPR050351">
    <property type="entry name" value="BphY/WalK/GraS-like"/>
</dbReference>
<dbReference type="GO" id="GO:0005524">
    <property type="term" value="F:ATP binding"/>
    <property type="evidence" value="ECO:0007669"/>
    <property type="project" value="UniProtKB-KW"/>
</dbReference>
<dbReference type="PANTHER" id="PTHR42878:SF7">
    <property type="entry name" value="SENSOR HISTIDINE KINASE GLRK"/>
    <property type="match status" value="1"/>
</dbReference>
<dbReference type="GO" id="GO:0007234">
    <property type="term" value="P:osmosensory signaling via phosphorelay pathway"/>
    <property type="evidence" value="ECO:0007669"/>
    <property type="project" value="TreeGrafter"/>
</dbReference>
<dbReference type="InterPro" id="IPR003661">
    <property type="entry name" value="HisK_dim/P_dom"/>
</dbReference>
<dbReference type="AlphaFoldDB" id="A0A919JH21"/>
<dbReference type="InterPro" id="IPR005467">
    <property type="entry name" value="His_kinase_dom"/>
</dbReference>
<dbReference type="PANTHER" id="PTHR42878">
    <property type="entry name" value="TWO-COMPONENT HISTIDINE KINASE"/>
    <property type="match status" value="1"/>
</dbReference>
<dbReference type="Proteomes" id="UP000647172">
    <property type="component" value="Unassembled WGS sequence"/>
</dbReference>
<dbReference type="GO" id="GO:0030295">
    <property type="term" value="F:protein kinase activator activity"/>
    <property type="evidence" value="ECO:0007669"/>
    <property type="project" value="TreeGrafter"/>
</dbReference>
<sequence length="237" mass="25152">MSPVPPPAPPTLSGGMLQPRFLTVISHELRTPLTTIASFTESLDADDLAPAERSIALAAVRRNTDRMLTLVEDLMLVTRLQTGDRELRPERVDLGALIREAVELLASHEPYTAATVRADPGPPLIADAGLLRDLCYAVIGTVASGAADRSATVDAVAGPAGWTVRVTARQAEQLTDEHLMAGMLATPEPPHRRRSTAVWMLLAEAIAARHGGSVRLTFAPETGAGAEIDLPPTIPPD</sequence>
<keyword evidence="8" id="KW-0902">Two-component regulatory system</keyword>
<protein>
    <recommendedName>
        <fullName evidence="3">histidine kinase</fullName>
        <ecNumber evidence="3">2.7.13.3</ecNumber>
    </recommendedName>
</protein>
<dbReference type="GO" id="GO:0000155">
    <property type="term" value="F:phosphorelay sensor kinase activity"/>
    <property type="evidence" value="ECO:0007669"/>
    <property type="project" value="InterPro"/>
</dbReference>
<evidence type="ECO:0000256" key="6">
    <source>
        <dbReference type="ARBA" id="ARBA00022777"/>
    </source>
</evidence>
<evidence type="ECO:0000256" key="2">
    <source>
        <dbReference type="ARBA" id="ARBA00004236"/>
    </source>
</evidence>
<name>A0A919JH21_9ACTN</name>
<gene>
    <name evidence="10" type="ORF">Ani05nite_39000</name>
</gene>
<evidence type="ECO:0000256" key="8">
    <source>
        <dbReference type="ARBA" id="ARBA00023012"/>
    </source>
</evidence>
<dbReference type="EMBL" id="BOMQ01000047">
    <property type="protein sequence ID" value="GIE50366.1"/>
    <property type="molecule type" value="Genomic_DNA"/>
</dbReference>
<feature type="domain" description="Histidine kinase" evidence="9">
    <location>
        <begin position="24"/>
        <end position="234"/>
    </location>
</feature>
<reference evidence="10" key="1">
    <citation type="submission" date="2021-01" db="EMBL/GenBank/DDBJ databases">
        <title>Whole genome shotgun sequence of Actinoplanes nipponensis NBRC 14063.</title>
        <authorList>
            <person name="Komaki H."/>
            <person name="Tamura T."/>
        </authorList>
    </citation>
    <scope>NUCLEOTIDE SEQUENCE</scope>
    <source>
        <strain evidence="10">NBRC 14063</strain>
    </source>
</reference>
<dbReference type="EC" id="2.7.13.3" evidence="3"/>
<evidence type="ECO:0000256" key="5">
    <source>
        <dbReference type="ARBA" id="ARBA00022741"/>
    </source>
</evidence>
<evidence type="ECO:0000256" key="1">
    <source>
        <dbReference type="ARBA" id="ARBA00000085"/>
    </source>
</evidence>
<dbReference type="CDD" id="cd00082">
    <property type="entry name" value="HisKA"/>
    <property type="match status" value="1"/>
</dbReference>
<keyword evidence="11" id="KW-1185">Reference proteome</keyword>
<evidence type="ECO:0000256" key="3">
    <source>
        <dbReference type="ARBA" id="ARBA00012438"/>
    </source>
</evidence>
<keyword evidence="6" id="KW-0418">Kinase</keyword>
<keyword evidence="7" id="KW-0067">ATP-binding</keyword>
<comment type="caution">
    <text evidence="10">The sequence shown here is derived from an EMBL/GenBank/DDBJ whole genome shotgun (WGS) entry which is preliminary data.</text>
</comment>
<evidence type="ECO:0000256" key="7">
    <source>
        <dbReference type="ARBA" id="ARBA00022840"/>
    </source>
</evidence>
<evidence type="ECO:0000313" key="10">
    <source>
        <dbReference type="EMBL" id="GIE50366.1"/>
    </source>
</evidence>
<comment type="catalytic activity">
    <reaction evidence="1">
        <text>ATP + protein L-histidine = ADP + protein N-phospho-L-histidine.</text>
        <dbReference type="EC" id="2.7.13.3"/>
    </reaction>
</comment>
<dbReference type="Pfam" id="PF00512">
    <property type="entry name" value="HisKA"/>
    <property type="match status" value="1"/>
</dbReference>
<proteinExistence type="predicted"/>
<comment type="subcellular location">
    <subcellularLocation>
        <location evidence="2">Cell membrane</location>
    </subcellularLocation>
</comment>
<dbReference type="GO" id="GO:0000156">
    <property type="term" value="F:phosphorelay response regulator activity"/>
    <property type="evidence" value="ECO:0007669"/>
    <property type="project" value="TreeGrafter"/>
</dbReference>
<accession>A0A919JH21</accession>
<dbReference type="SUPFAM" id="SSF47384">
    <property type="entry name" value="Homodimeric domain of signal transducing histidine kinase"/>
    <property type="match status" value="1"/>
</dbReference>